<comment type="caution">
    <text evidence="8">The sequence shown here is derived from an EMBL/GenBank/DDBJ whole genome shotgun (WGS) entry which is preliminary data.</text>
</comment>
<keyword evidence="2" id="KW-0813">Transport</keyword>
<name>A0A401Q235_SCYTO</name>
<protein>
    <recommendedName>
        <fullName evidence="10">Sodium/solute symporter</fullName>
    </recommendedName>
</protein>
<evidence type="ECO:0000256" key="2">
    <source>
        <dbReference type="ARBA" id="ARBA00022448"/>
    </source>
</evidence>
<sequence length="112" mass="12358">MAVNHVFQVWDYVVFVFLLLVSAAIGLFFAFKRGRTGQETTEEFLVGNRQISAYPIALSLASSFLSAITESLTLHSKLMMFGPKNKIGIGPSIIAMMNCSRPLPVFDLKVLS</sequence>
<comment type="subcellular location">
    <subcellularLocation>
        <location evidence="1">Cell membrane</location>
        <topology evidence="1">Multi-pass membrane protein</topology>
    </subcellularLocation>
</comment>
<keyword evidence="3" id="KW-1003">Cell membrane</keyword>
<keyword evidence="4" id="KW-0915">Sodium</keyword>
<evidence type="ECO:0000313" key="8">
    <source>
        <dbReference type="EMBL" id="GCB79428.1"/>
    </source>
</evidence>
<evidence type="ECO:0000256" key="7">
    <source>
        <dbReference type="SAM" id="Phobius"/>
    </source>
</evidence>
<evidence type="ECO:0000313" key="9">
    <source>
        <dbReference type="Proteomes" id="UP000288216"/>
    </source>
</evidence>
<evidence type="ECO:0000256" key="3">
    <source>
        <dbReference type="ARBA" id="ARBA00022475"/>
    </source>
</evidence>
<dbReference type="AlphaFoldDB" id="A0A401Q235"/>
<dbReference type="PROSITE" id="PS50283">
    <property type="entry name" value="NA_SOLUT_SYMP_3"/>
    <property type="match status" value="1"/>
</dbReference>
<dbReference type="EMBL" id="BFAA01017312">
    <property type="protein sequence ID" value="GCB79428.1"/>
    <property type="molecule type" value="Genomic_DNA"/>
</dbReference>
<dbReference type="PANTHER" id="PTHR42985">
    <property type="entry name" value="SODIUM-COUPLED MONOCARBOXYLATE TRANSPORTER"/>
    <property type="match status" value="1"/>
</dbReference>
<dbReference type="STRING" id="75743.A0A401Q235"/>
<dbReference type="InterPro" id="IPR001734">
    <property type="entry name" value="Na/solute_symporter"/>
</dbReference>
<evidence type="ECO:0000256" key="4">
    <source>
        <dbReference type="ARBA" id="ARBA00023053"/>
    </source>
</evidence>
<dbReference type="Proteomes" id="UP000288216">
    <property type="component" value="Unassembled WGS sequence"/>
</dbReference>
<keyword evidence="5" id="KW-0406">Ion transport</keyword>
<keyword evidence="9" id="KW-1185">Reference proteome</keyword>
<dbReference type="GO" id="GO:0005886">
    <property type="term" value="C:plasma membrane"/>
    <property type="evidence" value="ECO:0007669"/>
    <property type="project" value="UniProtKB-SubCell"/>
</dbReference>
<keyword evidence="7" id="KW-1133">Transmembrane helix</keyword>
<organism evidence="8 9">
    <name type="scientific">Scyliorhinus torazame</name>
    <name type="common">Cloudy catshark</name>
    <name type="synonym">Catulus torazame</name>
    <dbReference type="NCBI Taxonomy" id="75743"/>
    <lineage>
        <taxon>Eukaryota</taxon>
        <taxon>Metazoa</taxon>
        <taxon>Chordata</taxon>
        <taxon>Craniata</taxon>
        <taxon>Vertebrata</taxon>
        <taxon>Chondrichthyes</taxon>
        <taxon>Elasmobranchii</taxon>
        <taxon>Galeomorphii</taxon>
        <taxon>Galeoidea</taxon>
        <taxon>Carcharhiniformes</taxon>
        <taxon>Scyliorhinidae</taxon>
        <taxon>Scyliorhinus</taxon>
    </lineage>
</organism>
<gene>
    <name evidence="8" type="ORF">scyTo_0020780</name>
</gene>
<feature type="transmembrane region" description="Helical" evidence="7">
    <location>
        <begin position="12"/>
        <end position="31"/>
    </location>
</feature>
<proteinExistence type="predicted"/>
<dbReference type="InterPro" id="IPR051163">
    <property type="entry name" value="Sodium:Solute_Symporter_SSF"/>
</dbReference>
<evidence type="ECO:0000256" key="5">
    <source>
        <dbReference type="ARBA" id="ARBA00023065"/>
    </source>
</evidence>
<dbReference type="PANTHER" id="PTHR42985:SF40">
    <property type="entry name" value="LD47995P-RELATED"/>
    <property type="match status" value="1"/>
</dbReference>
<evidence type="ECO:0008006" key="10">
    <source>
        <dbReference type="Google" id="ProtNLM"/>
    </source>
</evidence>
<dbReference type="GO" id="GO:0015293">
    <property type="term" value="F:symporter activity"/>
    <property type="evidence" value="ECO:0007669"/>
    <property type="project" value="TreeGrafter"/>
</dbReference>
<accession>A0A401Q235</accession>
<keyword evidence="7" id="KW-0812">Transmembrane</keyword>
<dbReference type="GO" id="GO:0006814">
    <property type="term" value="P:sodium ion transport"/>
    <property type="evidence" value="ECO:0007669"/>
    <property type="project" value="UniProtKB-KW"/>
</dbReference>
<evidence type="ECO:0000256" key="1">
    <source>
        <dbReference type="ARBA" id="ARBA00004651"/>
    </source>
</evidence>
<feature type="transmembrane region" description="Helical" evidence="7">
    <location>
        <begin position="51"/>
        <end position="74"/>
    </location>
</feature>
<evidence type="ECO:0000256" key="6">
    <source>
        <dbReference type="ARBA" id="ARBA00023201"/>
    </source>
</evidence>
<reference evidence="8 9" key="1">
    <citation type="journal article" date="2018" name="Nat. Ecol. Evol.">
        <title>Shark genomes provide insights into elasmobranch evolution and the origin of vertebrates.</title>
        <authorList>
            <person name="Hara Y"/>
            <person name="Yamaguchi K"/>
            <person name="Onimaru K"/>
            <person name="Kadota M"/>
            <person name="Koyanagi M"/>
            <person name="Keeley SD"/>
            <person name="Tatsumi K"/>
            <person name="Tanaka K"/>
            <person name="Motone F"/>
            <person name="Kageyama Y"/>
            <person name="Nozu R"/>
            <person name="Adachi N"/>
            <person name="Nishimura O"/>
            <person name="Nakagawa R"/>
            <person name="Tanegashima C"/>
            <person name="Kiyatake I"/>
            <person name="Matsumoto R"/>
            <person name="Murakumo K"/>
            <person name="Nishida K"/>
            <person name="Terakita A"/>
            <person name="Kuratani S"/>
            <person name="Sato K"/>
            <person name="Hyodo S Kuraku.S."/>
        </authorList>
    </citation>
    <scope>NUCLEOTIDE SEQUENCE [LARGE SCALE GENOMIC DNA]</scope>
</reference>
<keyword evidence="7" id="KW-0472">Membrane</keyword>
<keyword evidence="6" id="KW-0739">Sodium transport</keyword>